<dbReference type="AlphaFoldDB" id="A0A5A7Q6A7"/>
<evidence type="ECO:0000313" key="1">
    <source>
        <dbReference type="EMBL" id="GER40783.1"/>
    </source>
</evidence>
<organism evidence="1 2">
    <name type="scientific">Striga asiatica</name>
    <name type="common">Asiatic witchweed</name>
    <name type="synonym">Buchnera asiatica</name>
    <dbReference type="NCBI Taxonomy" id="4170"/>
    <lineage>
        <taxon>Eukaryota</taxon>
        <taxon>Viridiplantae</taxon>
        <taxon>Streptophyta</taxon>
        <taxon>Embryophyta</taxon>
        <taxon>Tracheophyta</taxon>
        <taxon>Spermatophyta</taxon>
        <taxon>Magnoliopsida</taxon>
        <taxon>eudicotyledons</taxon>
        <taxon>Gunneridae</taxon>
        <taxon>Pentapetalae</taxon>
        <taxon>asterids</taxon>
        <taxon>lamiids</taxon>
        <taxon>Lamiales</taxon>
        <taxon>Orobanchaceae</taxon>
        <taxon>Buchnereae</taxon>
        <taxon>Striga</taxon>
    </lineage>
</organism>
<reference evidence="2" key="1">
    <citation type="journal article" date="2019" name="Curr. Biol.">
        <title>Genome Sequence of Striga asiatica Provides Insight into the Evolution of Plant Parasitism.</title>
        <authorList>
            <person name="Yoshida S."/>
            <person name="Kim S."/>
            <person name="Wafula E.K."/>
            <person name="Tanskanen J."/>
            <person name="Kim Y.M."/>
            <person name="Honaas L."/>
            <person name="Yang Z."/>
            <person name="Spallek T."/>
            <person name="Conn C.E."/>
            <person name="Ichihashi Y."/>
            <person name="Cheong K."/>
            <person name="Cui S."/>
            <person name="Der J.P."/>
            <person name="Gundlach H."/>
            <person name="Jiao Y."/>
            <person name="Hori C."/>
            <person name="Ishida J.K."/>
            <person name="Kasahara H."/>
            <person name="Kiba T."/>
            <person name="Kim M.S."/>
            <person name="Koo N."/>
            <person name="Laohavisit A."/>
            <person name="Lee Y.H."/>
            <person name="Lumba S."/>
            <person name="McCourt P."/>
            <person name="Mortimer J.C."/>
            <person name="Mutuku J.M."/>
            <person name="Nomura T."/>
            <person name="Sasaki-Sekimoto Y."/>
            <person name="Seto Y."/>
            <person name="Wang Y."/>
            <person name="Wakatake T."/>
            <person name="Sakakibara H."/>
            <person name="Demura T."/>
            <person name="Yamaguchi S."/>
            <person name="Yoneyama K."/>
            <person name="Manabe R.I."/>
            <person name="Nelson D.C."/>
            <person name="Schulman A.H."/>
            <person name="Timko M.P."/>
            <person name="dePamphilis C.W."/>
            <person name="Choi D."/>
            <person name="Shirasu K."/>
        </authorList>
    </citation>
    <scope>NUCLEOTIDE SEQUENCE [LARGE SCALE GENOMIC DNA]</scope>
    <source>
        <strain evidence="2">cv. UVA1</strain>
    </source>
</reference>
<evidence type="ECO:0000313" key="2">
    <source>
        <dbReference type="Proteomes" id="UP000325081"/>
    </source>
</evidence>
<accession>A0A5A7Q6A7</accession>
<proteinExistence type="predicted"/>
<gene>
    <name evidence="1" type="ORF">STAS_17474</name>
</gene>
<dbReference type="EMBL" id="BKCP01005960">
    <property type="protein sequence ID" value="GER40783.1"/>
    <property type="molecule type" value="Genomic_DNA"/>
</dbReference>
<comment type="caution">
    <text evidence="1">The sequence shown here is derived from an EMBL/GenBank/DDBJ whole genome shotgun (WGS) entry which is preliminary data.</text>
</comment>
<keyword evidence="2" id="KW-1185">Reference proteome</keyword>
<sequence>MAATAARSHHLEWFKDMPIIERLRERSYDETGADHNSHHEIGDNCSHNHHAALDHCYGQQEVEHCVRVVEKTRFTFISSINDGKPPMVMNVMKPDMKPPQAPLARIAWELVPTSWKTALTHKETKMKTMILSQ</sequence>
<name>A0A5A7Q6A7_STRAF</name>
<protein>
    <submittedName>
        <fullName evidence="1">GTPase Era</fullName>
    </submittedName>
</protein>
<dbReference type="Proteomes" id="UP000325081">
    <property type="component" value="Unassembled WGS sequence"/>
</dbReference>